<feature type="transmembrane region" description="Helical" evidence="2">
    <location>
        <begin position="40"/>
        <end position="65"/>
    </location>
</feature>
<dbReference type="PANTHER" id="PTHR31493:SF1">
    <property type="entry name" value="PROTEIN C19ORF12"/>
    <property type="match status" value="1"/>
</dbReference>
<dbReference type="AlphaFoldDB" id="V5I2I9"/>
<accession>V5I2I9</accession>
<evidence type="ECO:0000256" key="2">
    <source>
        <dbReference type="SAM" id="Phobius"/>
    </source>
</evidence>
<comment type="similarity">
    <text evidence="1">Belongs to the C19orf12 family.</text>
</comment>
<dbReference type="PANTHER" id="PTHR31493">
    <property type="entry name" value="NAZO FAMILY MEMBER"/>
    <property type="match status" value="1"/>
</dbReference>
<sequence length="139" mass="15263">MPVNQDELLDFLCRLSDEENLRVTVKHCAKGGLITGASAMLAALFMGPVGFAVGGAVGGCVAAVVTRDQFMTVGQIIGRMPERQKDELYMVIQRAFRDVDITDIVTLGAVLSGDLYMKKRIIAALIDYFQNRMHLQIID</sequence>
<keyword evidence="2" id="KW-1133">Transmembrane helix</keyword>
<dbReference type="Pfam" id="PF20721">
    <property type="entry name" value="C19orf12"/>
    <property type="match status" value="1"/>
</dbReference>
<evidence type="ECO:0000313" key="3">
    <source>
        <dbReference type="EMBL" id="JAB83752.1"/>
    </source>
</evidence>
<keyword evidence="2" id="KW-0812">Transmembrane</keyword>
<organism evidence="3">
    <name type="scientific">Ixodes ricinus</name>
    <name type="common">Common tick</name>
    <name type="synonym">Acarus ricinus</name>
    <dbReference type="NCBI Taxonomy" id="34613"/>
    <lineage>
        <taxon>Eukaryota</taxon>
        <taxon>Metazoa</taxon>
        <taxon>Ecdysozoa</taxon>
        <taxon>Arthropoda</taxon>
        <taxon>Chelicerata</taxon>
        <taxon>Arachnida</taxon>
        <taxon>Acari</taxon>
        <taxon>Parasitiformes</taxon>
        <taxon>Ixodida</taxon>
        <taxon>Ixodoidea</taxon>
        <taxon>Ixodidae</taxon>
        <taxon>Ixodinae</taxon>
        <taxon>Ixodes</taxon>
    </lineage>
</organism>
<dbReference type="InterPro" id="IPR033369">
    <property type="entry name" value="C19orf12"/>
</dbReference>
<reference evidence="3" key="1">
    <citation type="journal article" date="2015" name="Sci. Rep.">
        <title>Tissue- and time-dependent transcription in Ixodes ricinus salivary glands and midguts when blood feeding on the vertebrate host.</title>
        <authorList>
            <person name="Kotsyfakis M."/>
            <person name="Schwarz A."/>
            <person name="Erhart J."/>
            <person name="Ribeiro J.M."/>
        </authorList>
    </citation>
    <scope>NUCLEOTIDE SEQUENCE</scope>
    <source>
        <tissue evidence="3">Salivary gland and midgut</tissue>
    </source>
</reference>
<dbReference type="EMBL" id="GANP01000716">
    <property type="protein sequence ID" value="JAB83752.1"/>
    <property type="molecule type" value="mRNA"/>
</dbReference>
<proteinExistence type="evidence at transcript level"/>
<evidence type="ECO:0000256" key="1">
    <source>
        <dbReference type="ARBA" id="ARBA00029457"/>
    </source>
</evidence>
<protein>
    <submittedName>
        <fullName evidence="3">Uncharacterized protein</fullName>
    </submittedName>
</protein>
<keyword evidence="2" id="KW-0472">Membrane</keyword>
<name>V5I2I9_IXORI</name>